<comment type="similarity">
    <text evidence="2 12">Belongs to the type III secretion exporter family.</text>
</comment>
<evidence type="ECO:0000256" key="4">
    <source>
        <dbReference type="ARBA" id="ARBA00022448"/>
    </source>
</evidence>
<proteinExistence type="inferred from homology"/>
<feature type="transmembrane region" description="Helical" evidence="12">
    <location>
        <begin position="190"/>
        <end position="212"/>
    </location>
</feature>
<keyword evidence="14" id="KW-0282">Flagellum</keyword>
<dbReference type="Proteomes" id="UP000488506">
    <property type="component" value="Unassembled WGS sequence"/>
</dbReference>
<keyword evidence="4 12" id="KW-0813">Transport</keyword>
<dbReference type="AlphaFoldDB" id="A0A833L2W5"/>
<dbReference type="PANTHER" id="PTHR30531:SF12">
    <property type="entry name" value="FLAGELLAR BIOSYNTHETIC PROTEIN FLHB"/>
    <property type="match status" value="1"/>
</dbReference>
<reference evidence="14 15" key="1">
    <citation type="submission" date="2019-12" db="EMBL/GenBank/DDBJ databases">
        <authorList>
            <person name="Wolfe R."/>
            <person name="Danczak R."/>
            <person name="Wilkins M."/>
        </authorList>
    </citation>
    <scope>NUCLEOTIDE SEQUENCE [LARGE SCALE GENOMIC DNA]</scope>
    <source>
        <strain evidence="14">X2_MaxBin.013</strain>
    </source>
</reference>
<keyword evidence="14" id="KW-0966">Cell projection</keyword>
<dbReference type="InterPro" id="IPR006136">
    <property type="entry name" value="FlhB"/>
</dbReference>
<dbReference type="GO" id="GO:0009306">
    <property type="term" value="P:protein secretion"/>
    <property type="evidence" value="ECO:0007669"/>
    <property type="project" value="InterPro"/>
</dbReference>
<evidence type="ECO:0000256" key="6">
    <source>
        <dbReference type="ARBA" id="ARBA00022692"/>
    </source>
</evidence>
<gene>
    <name evidence="12" type="primary">flhB</name>
    <name evidence="14" type="ORF">FD145_1349</name>
</gene>
<name>A0A833L2W5_UNCSA</name>
<evidence type="ECO:0000313" key="15">
    <source>
        <dbReference type="Proteomes" id="UP000488506"/>
    </source>
</evidence>
<evidence type="ECO:0000256" key="5">
    <source>
        <dbReference type="ARBA" id="ARBA00022475"/>
    </source>
</evidence>
<dbReference type="Gene3D" id="3.40.1690.10">
    <property type="entry name" value="secretion proteins EscU"/>
    <property type="match status" value="1"/>
</dbReference>
<feature type="transmembrane region" description="Helical" evidence="12">
    <location>
        <begin position="70"/>
        <end position="91"/>
    </location>
</feature>
<dbReference type="Gene3D" id="6.10.250.2080">
    <property type="match status" value="1"/>
</dbReference>
<accession>A0A833L2W5</accession>
<comment type="subcellular location">
    <subcellularLocation>
        <location evidence="1">Cell membrane</location>
        <topology evidence="1">Multi-pass membrane protein</topology>
    </subcellularLocation>
</comment>
<keyword evidence="11 12" id="KW-1006">Bacterial flagellum protein export</keyword>
<feature type="transmembrane region" description="Helical" evidence="12">
    <location>
        <begin position="143"/>
        <end position="165"/>
    </location>
</feature>
<evidence type="ECO:0000256" key="10">
    <source>
        <dbReference type="ARBA" id="ARBA00023136"/>
    </source>
</evidence>
<sequence>MGEEGGERSEEPTPHRLREAREKGQVAKSKEITTAILLLLTYYLFRYTGEFMWKELVGMCTTLFDLIPSFANEFSLSIVGYAFLVSARGFAFAVGPIFAVGFFAALIAEAIQTGFVFSFDPLSPKIEKLNPMEGFKKIFSMQGLVETIKSIVKILIVFYITWMAIKEDLPFLVMLINSQPWDALVLGGSIAYKVAMRVGLFYIAIAILDYFYRRFEYMKNLRMTKQEIKEEYKRLEGDPLIKQRIRELQRQMAQQRMMASVPKADVVVTNPTHLAVALQYIQGKSRAPKVLAKGQRLHAEEIKKIAEEHNVPIIENKPLAQSIYHTTAVGQEIPRELYKAAAEILAYVYKLKKSKKRVAA</sequence>
<dbReference type="NCBIfam" id="TIGR00328">
    <property type="entry name" value="flhB"/>
    <property type="match status" value="1"/>
</dbReference>
<evidence type="ECO:0000256" key="2">
    <source>
        <dbReference type="ARBA" id="ARBA00010690"/>
    </source>
</evidence>
<evidence type="ECO:0000256" key="8">
    <source>
        <dbReference type="ARBA" id="ARBA00022927"/>
    </source>
</evidence>
<evidence type="ECO:0000313" key="14">
    <source>
        <dbReference type="EMBL" id="KAF0133331.1"/>
    </source>
</evidence>
<dbReference type="PRINTS" id="PR00950">
    <property type="entry name" value="TYPE3IMSPROT"/>
</dbReference>
<dbReference type="InterPro" id="IPR006135">
    <property type="entry name" value="T3SS_substrate_exporter"/>
</dbReference>
<evidence type="ECO:0000256" key="1">
    <source>
        <dbReference type="ARBA" id="ARBA00004651"/>
    </source>
</evidence>
<evidence type="ECO:0000256" key="12">
    <source>
        <dbReference type="RuleBase" id="RU364091"/>
    </source>
</evidence>
<evidence type="ECO:0000256" key="11">
    <source>
        <dbReference type="ARBA" id="ARBA00023225"/>
    </source>
</evidence>
<dbReference type="PANTHER" id="PTHR30531">
    <property type="entry name" value="FLAGELLAR BIOSYNTHETIC PROTEIN FLHB"/>
    <property type="match status" value="1"/>
</dbReference>
<comment type="function">
    <text evidence="12">Required for formation of the rod structure in the basal body of the flagellar apparatus. Together with FliI and FliH, may constitute the export apparatus of flagellin.</text>
</comment>
<organism evidence="14 15">
    <name type="scientific">Candidatus Saganbacteria bacterium</name>
    <dbReference type="NCBI Taxonomy" id="2575572"/>
    <lineage>
        <taxon>Bacteria</taxon>
        <taxon>Bacillati</taxon>
        <taxon>Saganbacteria</taxon>
    </lineage>
</organism>
<dbReference type="GO" id="GO:0044780">
    <property type="term" value="P:bacterial-type flagellum assembly"/>
    <property type="evidence" value="ECO:0007669"/>
    <property type="project" value="InterPro"/>
</dbReference>
<keyword evidence="14" id="KW-0969">Cilium</keyword>
<evidence type="ECO:0000256" key="3">
    <source>
        <dbReference type="ARBA" id="ARBA00021622"/>
    </source>
</evidence>
<evidence type="ECO:0000256" key="7">
    <source>
        <dbReference type="ARBA" id="ARBA00022795"/>
    </source>
</evidence>
<evidence type="ECO:0000256" key="13">
    <source>
        <dbReference type="SAM" id="MobiDB-lite"/>
    </source>
</evidence>
<dbReference type="GO" id="GO:0005886">
    <property type="term" value="C:plasma membrane"/>
    <property type="evidence" value="ECO:0007669"/>
    <property type="project" value="UniProtKB-SubCell"/>
</dbReference>
<keyword evidence="5 12" id="KW-1003">Cell membrane</keyword>
<dbReference type="SUPFAM" id="SSF160544">
    <property type="entry name" value="EscU C-terminal domain-like"/>
    <property type="match status" value="1"/>
</dbReference>
<keyword evidence="10 12" id="KW-0472">Membrane</keyword>
<dbReference type="EMBL" id="WPAF01000029">
    <property type="protein sequence ID" value="KAF0133331.1"/>
    <property type="molecule type" value="Genomic_DNA"/>
</dbReference>
<feature type="transmembrane region" description="Helical" evidence="12">
    <location>
        <begin position="97"/>
        <end position="122"/>
    </location>
</feature>
<evidence type="ECO:0000256" key="9">
    <source>
        <dbReference type="ARBA" id="ARBA00022989"/>
    </source>
</evidence>
<feature type="region of interest" description="Disordered" evidence="13">
    <location>
        <begin position="1"/>
        <end position="23"/>
    </location>
</feature>
<comment type="caution">
    <text evidence="14">The sequence shown here is derived from an EMBL/GenBank/DDBJ whole genome shotgun (WGS) entry which is preliminary data.</text>
</comment>
<feature type="transmembrane region" description="Helical" evidence="12">
    <location>
        <begin position="32"/>
        <end position="49"/>
    </location>
</feature>
<protein>
    <recommendedName>
        <fullName evidence="3 12">Flagellar biosynthetic protein FlhB</fullName>
    </recommendedName>
</protein>
<keyword evidence="7 12" id="KW-1005">Bacterial flagellum biogenesis</keyword>
<dbReference type="Pfam" id="PF01312">
    <property type="entry name" value="Bac_export_2"/>
    <property type="match status" value="1"/>
</dbReference>
<keyword evidence="6 12" id="KW-0812">Transmembrane</keyword>
<dbReference type="InterPro" id="IPR029025">
    <property type="entry name" value="T3SS_substrate_exporter_C"/>
</dbReference>
<keyword evidence="8 12" id="KW-0653">Protein transport</keyword>
<keyword evidence="9 12" id="KW-1133">Transmembrane helix</keyword>